<dbReference type="GO" id="GO:0006048">
    <property type="term" value="P:UDP-N-acetylglucosamine biosynthetic process"/>
    <property type="evidence" value="ECO:0007669"/>
    <property type="project" value="TreeGrafter"/>
</dbReference>
<dbReference type="Pfam" id="PF02879">
    <property type="entry name" value="PGM_PMM_II"/>
    <property type="match status" value="1"/>
</dbReference>
<dbReference type="FunFam" id="3.40.120.10:FF:000003">
    <property type="entry name" value="Phosphoglucosamine mutase"/>
    <property type="match status" value="1"/>
</dbReference>
<dbReference type="HAMAP" id="MF_01554_B">
    <property type="entry name" value="GlmM_B"/>
    <property type="match status" value="1"/>
</dbReference>
<dbReference type="Pfam" id="PF00408">
    <property type="entry name" value="PGM_PMM_IV"/>
    <property type="match status" value="1"/>
</dbReference>
<feature type="modified residue" description="Phosphoserine" evidence="7">
    <location>
        <position position="100"/>
    </location>
</feature>
<comment type="caution">
    <text evidence="14">The sequence shown here is derived from an EMBL/GenBank/DDBJ whole genome shotgun (WGS) entry which is preliminary data.</text>
</comment>
<keyword evidence="3 7" id="KW-0479">Metal-binding</keyword>
<keyword evidence="15" id="KW-1185">Reference proteome</keyword>
<evidence type="ECO:0000256" key="3">
    <source>
        <dbReference type="ARBA" id="ARBA00022723"/>
    </source>
</evidence>
<dbReference type="Gene3D" id="3.30.310.50">
    <property type="entry name" value="Alpha-D-phosphohexomutase, C-terminal domain"/>
    <property type="match status" value="1"/>
</dbReference>
<keyword evidence="2 7" id="KW-0597">Phosphoprotein</keyword>
<dbReference type="InterPro" id="IPR005841">
    <property type="entry name" value="Alpha-D-phosphohexomutase_SF"/>
</dbReference>
<evidence type="ECO:0000313" key="14">
    <source>
        <dbReference type="EMBL" id="RHJ86085.1"/>
    </source>
</evidence>
<accession>A0A415DZ33</accession>
<dbReference type="GO" id="GO:0009252">
    <property type="term" value="P:peptidoglycan biosynthetic process"/>
    <property type="evidence" value="ECO:0007669"/>
    <property type="project" value="TreeGrafter"/>
</dbReference>
<dbReference type="InterPro" id="IPR016066">
    <property type="entry name" value="A-D-PHexomutase_CS"/>
</dbReference>
<feature type="binding site" evidence="7">
    <location>
        <position position="243"/>
    </location>
    <ligand>
        <name>Mg(2+)</name>
        <dbReference type="ChEBI" id="CHEBI:18420"/>
    </ligand>
</feature>
<feature type="domain" description="Alpha-D-phosphohexomutase alpha/beta/alpha" evidence="13">
    <location>
        <begin position="258"/>
        <end position="367"/>
    </location>
</feature>
<comment type="catalytic activity">
    <reaction evidence="6 7 9">
        <text>alpha-D-glucosamine 1-phosphate = D-glucosamine 6-phosphate</text>
        <dbReference type="Rhea" id="RHEA:23424"/>
        <dbReference type="ChEBI" id="CHEBI:58516"/>
        <dbReference type="ChEBI" id="CHEBI:58725"/>
        <dbReference type="EC" id="5.4.2.10"/>
    </reaction>
</comment>
<protein>
    <recommendedName>
        <fullName evidence="7 9">Phosphoglucosamine mutase</fullName>
        <ecNumber evidence="7 9">5.4.2.10</ecNumber>
    </recommendedName>
</protein>
<feature type="domain" description="Alpha-D-phosphohexomutase alpha/beta/alpha" evidence="12">
    <location>
        <begin position="160"/>
        <end position="254"/>
    </location>
</feature>
<dbReference type="InterPro" id="IPR050060">
    <property type="entry name" value="Phosphoglucosamine_mutase"/>
</dbReference>
<dbReference type="CDD" id="cd05802">
    <property type="entry name" value="GlmM"/>
    <property type="match status" value="1"/>
</dbReference>
<proteinExistence type="inferred from homology"/>
<feature type="binding site" evidence="7">
    <location>
        <position position="241"/>
    </location>
    <ligand>
        <name>Mg(2+)</name>
        <dbReference type="ChEBI" id="CHEBI:18420"/>
    </ligand>
</feature>
<dbReference type="InterPro" id="IPR005846">
    <property type="entry name" value="A-D-PHexomutase_a/b/a-III"/>
</dbReference>
<evidence type="ECO:0000256" key="2">
    <source>
        <dbReference type="ARBA" id="ARBA00022553"/>
    </source>
</evidence>
<evidence type="ECO:0000259" key="12">
    <source>
        <dbReference type="Pfam" id="PF02879"/>
    </source>
</evidence>
<dbReference type="GO" id="GO:0000287">
    <property type="term" value="F:magnesium ion binding"/>
    <property type="evidence" value="ECO:0007669"/>
    <property type="project" value="UniProtKB-UniRule"/>
</dbReference>
<reference evidence="14 15" key="1">
    <citation type="submission" date="2018-08" db="EMBL/GenBank/DDBJ databases">
        <title>A genome reference for cultivated species of the human gut microbiota.</title>
        <authorList>
            <person name="Zou Y."/>
            <person name="Xue W."/>
            <person name="Luo G."/>
        </authorList>
    </citation>
    <scope>NUCLEOTIDE SEQUENCE [LARGE SCALE GENOMIC DNA]</scope>
    <source>
        <strain evidence="14 15">AM07-24</strain>
    </source>
</reference>
<dbReference type="Gene3D" id="3.40.120.10">
    <property type="entry name" value="Alpha-D-Glucose-1,6-Bisphosphate, subunit A, domain 3"/>
    <property type="match status" value="3"/>
</dbReference>
<gene>
    <name evidence="7" type="primary">glmM</name>
    <name evidence="14" type="ORF">DW099_14700</name>
</gene>
<evidence type="ECO:0000256" key="1">
    <source>
        <dbReference type="ARBA" id="ARBA00010231"/>
    </source>
</evidence>
<evidence type="ECO:0000259" key="11">
    <source>
        <dbReference type="Pfam" id="PF02878"/>
    </source>
</evidence>
<sequence length="450" mass="48419">MGRLFGTDGVRGVANAELTPELAFNLGKAGAFVLRKENKRPVIVIGKDTRVSGDMLENALTAGILAVGGNVIKAGVIPTPAVAYLVKYYQADAGIVISASHNPFEYNGIKFFNGDGFKLDDTIEEKIEDIIIRDIDPNSHMAGDELGRCLEAEENATELYCNFLLESIDVRLDGMKIVLDCANGAAYKTAPAVYKALGAEVVTIGCDPNGININDQIGSTHPEKLQQKVVEEKADIGLAFDGDADRLIVVDEKGLVIDGDKTICICAKMLKDAGQLAANKVTATVMSNIGFHQYIIGKVGAEVDVTAVGDRYVLESMLKTGCVLGGEQSGHIIFLNYTTTGDGTLSSLQFMKAVKASGKKPSQLSAEIEIFPQVLVNADVTNENKKKYMEDQEVQAAIESIEAEMEGSGRVLIRPSGTEPLVRVMIEGEDIEQIHQMAQELADLISRKFS</sequence>
<dbReference type="InterPro" id="IPR036900">
    <property type="entry name" value="A-D-PHexomutase_C_sf"/>
</dbReference>
<dbReference type="InterPro" id="IPR006352">
    <property type="entry name" value="GlmM_bact"/>
</dbReference>
<evidence type="ECO:0000256" key="4">
    <source>
        <dbReference type="ARBA" id="ARBA00022842"/>
    </source>
</evidence>
<dbReference type="SUPFAM" id="SSF55957">
    <property type="entry name" value="Phosphoglucomutase, C-terminal domain"/>
    <property type="match status" value="1"/>
</dbReference>
<evidence type="ECO:0000256" key="6">
    <source>
        <dbReference type="ARBA" id="ARBA00050364"/>
    </source>
</evidence>
<feature type="binding site" description="via phosphate group" evidence="7">
    <location>
        <position position="100"/>
    </location>
    <ligand>
        <name>Mg(2+)</name>
        <dbReference type="ChEBI" id="CHEBI:18420"/>
    </ligand>
</feature>
<dbReference type="OrthoDB" id="9806956at2"/>
<feature type="domain" description="Alpha-D-phosphohexomutase C-terminal" evidence="10">
    <location>
        <begin position="375"/>
        <end position="443"/>
    </location>
</feature>
<dbReference type="EC" id="5.4.2.10" evidence="7 9"/>
<dbReference type="InterPro" id="IPR005845">
    <property type="entry name" value="A-D-PHexomutase_a/b/a-II"/>
</dbReference>
<evidence type="ECO:0000259" key="13">
    <source>
        <dbReference type="Pfam" id="PF02880"/>
    </source>
</evidence>
<dbReference type="RefSeq" id="WP_067536405.1">
    <property type="nucleotide sequence ID" value="NZ_AP025567.1"/>
</dbReference>
<evidence type="ECO:0000256" key="5">
    <source>
        <dbReference type="ARBA" id="ARBA00023235"/>
    </source>
</evidence>
<dbReference type="InterPro" id="IPR005844">
    <property type="entry name" value="A-D-PHexomutase_a/b/a-I"/>
</dbReference>
<dbReference type="Pfam" id="PF02878">
    <property type="entry name" value="PGM_PMM_I"/>
    <property type="match status" value="1"/>
</dbReference>
<keyword evidence="4 7" id="KW-0460">Magnesium</keyword>
<dbReference type="GO" id="GO:0005975">
    <property type="term" value="P:carbohydrate metabolic process"/>
    <property type="evidence" value="ECO:0007669"/>
    <property type="project" value="InterPro"/>
</dbReference>
<dbReference type="InterPro" id="IPR005843">
    <property type="entry name" value="A-D-PHexomutase_C"/>
</dbReference>
<dbReference type="InterPro" id="IPR016055">
    <property type="entry name" value="A-D-PHexomutase_a/b/a-I/II/III"/>
</dbReference>
<comment type="similarity">
    <text evidence="1 7 8">Belongs to the phosphohexose mutase family.</text>
</comment>
<dbReference type="Proteomes" id="UP000284841">
    <property type="component" value="Unassembled WGS sequence"/>
</dbReference>
<dbReference type="GO" id="GO:0004615">
    <property type="term" value="F:phosphomannomutase activity"/>
    <property type="evidence" value="ECO:0007669"/>
    <property type="project" value="TreeGrafter"/>
</dbReference>
<dbReference type="STRING" id="1776384.GCA_900086585_01661"/>
<dbReference type="PANTHER" id="PTHR42946">
    <property type="entry name" value="PHOSPHOHEXOSE MUTASE"/>
    <property type="match status" value="1"/>
</dbReference>
<dbReference type="FunFam" id="3.30.310.50:FF:000001">
    <property type="entry name" value="Phosphoglucosamine mutase"/>
    <property type="match status" value="1"/>
</dbReference>
<keyword evidence="5 7" id="KW-0413">Isomerase</keyword>
<dbReference type="PROSITE" id="PS00710">
    <property type="entry name" value="PGM_PMM"/>
    <property type="match status" value="1"/>
</dbReference>
<comment type="PTM">
    <text evidence="7">Activated by phosphorylation.</text>
</comment>
<name>A0A415DZ33_9FIRM</name>
<feature type="active site" description="Phosphoserine intermediate" evidence="7">
    <location>
        <position position="100"/>
    </location>
</feature>
<dbReference type="GeneID" id="83004039"/>
<dbReference type="Pfam" id="PF02880">
    <property type="entry name" value="PGM_PMM_III"/>
    <property type="match status" value="1"/>
</dbReference>
<feature type="binding site" evidence="7">
    <location>
        <position position="245"/>
    </location>
    <ligand>
        <name>Mg(2+)</name>
        <dbReference type="ChEBI" id="CHEBI:18420"/>
    </ligand>
</feature>
<feature type="domain" description="Alpha-D-phosphohexomutase alpha/beta/alpha" evidence="11">
    <location>
        <begin position="3"/>
        <end position="132"/>
    </location>
</feature>
<evidence type="ECO:0000259" key="10">
    <source>
        <dbReference type="Pfam" id="PF00408"/>
    </source>
</evidence>
<dbReference type="PANTHER" id="PTHR42946:SF1">
    <property type="entry name" value="PHOSPHOGLUCOMUTASE (ALPHA-D-GLUCOSE-1,6-BISPHOSPHATE-DEPENDENT)"/>
    <property type="match status" value="1"/>
</dbReference>
<dbReference type="AlphaFoldDB" id="A0A415DZ33"/>
<organism evidence="14 15">
    <name type="scientific">Emergencia timonensis</name>
    <dbReference type="NCBI Taxonomy" id="1776384"/>
    <lineage>
        <taxon>Bacteria</taxon>
        <taxon>Bacillati</taxon>
        <taxon>Bacillota</taxon>
        <taxon>Clostridia</taxon>
        <taxon>Peptostreptococcales</taxon>
        <taxon>Anaerovoracaceae</taxon>
        <taxon>Emergencia</taxon>
    </lineage>
</organism>
<evidence type="ECO:0000256" key="9">
    <source>
        <dbReference type="RuleBase" id="RU004327"/>
    </source>
</evidence>
<comment type="cofactor">
    <cofactor evidence="7">
        <name>Mg(2+)</name>
        <dbReference type="ChEBI" id="CHEBI:18420"/>
    </cofactor>
    <text evidence="7">Binds 1 Mg(2+) ion per subunit.</text>
</comment>
<evidence type="ECO:0000256" key="7">
    <source>
        <dbReference type="HAMAP-Rule" id="MF_01554"/>
    </source>
</evidence>
<evidence type="ECO:0000256" key="8">
    <source>
        <dbReference type="RuleBase" id="RU004326"/>
    </source>
</evidence>
<dbReference type="NCBIfam" id="TIGR01455">
    <property type="entry name" value="glmM"/>
    <property type="match status" value="1"/>
</dbReference>
<dbReference type="GO" id="GO:0008966">
    <property type="term" value="F:phosphoglucosamine mutase activity"/>
    <property type="evidence" value="ECO:0007669"/>
    <property type="project" value="UniProtKB-UniRule"/>
</dbReference>
<dbReference type="EMBL" id="QRMS01000004">
    <property type="protein sequence ID" value="RHJ86085.1"/>
    <property type="molecule type" value="Genomic_DNA"/>
</dbReference>
<dbReference type="SUPFAM" id="SSF53738">
    <property type="entry name" value="Phosphoglucomutase, first 3 domains"/>
    <property type="match status" value="3"/>
</dbReference>
<dbReference type="NCBIfam" id="NF008139">
    <property type="entry name" value="PRK10887.1"/>
    <property type="match status" value="1"/>
</dbReference>
<evidence type="ECO:0000313" key="15">
    <source>
        <dbReference type="Proteomes" id="UP000284841"/>
    </source>
</evidence>
<comment type="function">
    <text evidence="7 9">Catalyzes the conversion of glucosamine-6-phosphate to glucosamine-1-phosphate.</text>
</comment>
<dbReference type="GO" id="GO:0005829">
    <property type="term" value="C:cytosol"/>
    <property type="evidence" value="ECO:0007669"/>
    <property type="project" value="TreeGrafter"/>
</dbReference>
<dbReference type="PRINTS" id="PR00509">
    <property type="entry name" value="PGMPMM"/>
</dbReference>
<dbReference type="FunFam" id="3.40.120.10:FF:000001">
    <property type="entry name" value="Phosphoglucosamine mutase"/>
    <property type="match status" value="1"/>
</dbReference>